<comment type="caution">
    <text evidence="1">The sequence shown here is derived from an EMBL/GenBank/DDBJ whole genome shotgun (WGS) entry which is preliminary data.</text>
</comment>
<keyword evidence="6" id="KW-1185">Reference proteome</keyword>
<proteinExistence type="predicted"/>
<dbReference type="EMBL" id="BNDW01000106">
    <property type="protein sequence ID" value="GHI26915.1"/>
    <property type="molecule type" value="Genomic_DNA"/>
</dbReference>
<evidence type="ECO:0000313" key="1">
    <source>
        <dbReference type="EMBL" id="GHI24545.1"/>
    </source>
</evidence>
<accession>A0ABQ3PHP6</accession>
<dbReference type="Proteomes" id="UP001052739">
    <property type="component" value="Unassembled WGS sequence"/>
</dbReference>
<reference evidence="1" key="1">
    <citation type="submission" date="2024-05" db="EMBL/GenBank/DDBJ databases">
        <title>Whole genome shotgun sequence of Streptomyces hydrogenans NBRC 13475.</title>
        <authorList>
            <person name="Komaki H."/>
            <person name="Tamura T."/>
        </authorList>
    </citation>
    <scope>NUCLEOTIDE SEQUENCE</scope>
    <source>
        <strain evidence="1">NBRC 13475</strain>
    </source>
</reference>
<dbReference type="EMBL" id="BNDW01000073">
    <property type="protein sequence ID" value="GHI25458.1"/>
    <property type="molecule type" value="Genomic_DNA"/>
</dbReference>
<sequence length="194" mass="21668">MRSHRSKAEPELLDEDTHWDLLQQCIHDEELPLDGRVAGSLLLLFGQHLSRIVILTTAYLDTTGGRTTLRLDDTPIHLPDPLDRLLCRLAEQQFQHGWAATSSSWLFSGARPGAHRSTGPLSRALAAYGISVRPSRATALIQLAQDMPPAVLTPLLGMHVITAQVWRRRTGSDWTAYLQVRRRAPGITRPPYVQ</sequence>
<dbReference type="EMBL" id="BNDW01000062">
    <property type="protein sequence ID" value="GHI24545.1"/>
    <property type="molecule type" value="Genomic_DNA"/>
</dbReference>
<evidence type="ECO:0000313" key="2">
    <source>
        <dbReference type="EMBL" id="GHI25458.1"/>
    </source>
</evidence>
<evidence type="ECO:0000313" key="6">
    <source>
        <dbReference type="Proteomes" id="UP001052739"/>
    </source>
</evidence>
<protein>
    <submittedName>
        <fullName evidence="1">Uncharacterized protein</fullName>
    </submittedName>
</protein>
<dbReference type="RefSeq" id="WP_190225948.1">
    <property type="nucleotide sequence ID" value="NZ_BNBS01000139.1"/>
</dbReference>
<dbReference type="EMBL" id="BNDW01000077">
    <property type="protein sequence ID" value="GHI25517.1"/>
    <property type="molecule type" value="Genomic_DNA"/>
</dbReference>
<evidence type="ECO:0000313" key="3">
    <source>
        <dbReference type="EMBL" id="GHI25517.1"/>
    </source>
</evidence>
<dbReference type="EMBL" id="BNDW01000092">
    <property type="protein sequence ID" value="GHI25795.1"/>
    <property type="molecule type" value="Genomic_DNA"/>
</dbReference>
<evidence type="ECO:0000313" key="4">
    <source>
        <dbReference type="EMBL" id="GHI25795.1"/>
    </source>
</evidence>
<evidence type="ECO:0000313" key="5">
    <source>
        <dbReference type="EMBL" id="GHI26915.1"/>
    </source>
</evidence>
<gene>
    <name evidence="1" type="ORF">Shyd_59160</name>
    <name evidence="2" type="ORF">Shyd_68290</name>
    <name evidence="3" type="ORF">Shyd_68880</name>
    <name evidence="4" type="ORF">Shyd_71660</name>
    <name evidence="5" type="ORF">Shyd_82860</name>
</gene>
<organism evidence="1 6">
    <name type="scientific">Streptomyces hydrogenans</name>
    <dbReference type="NCBI Taxonomy" id="1873719"/>
    <lineage>
        <taxon>Bacteria</taxon>
        <taxon>Bacillati</taxon>
        <taxon>Actinomycetota</taxon>
        <taxon>Actinomycetes</taxon>
        <taxon>Kitasatosporales</taxon>
        <taxon>Streptomycetaceae</taxon>
        <taxon>Streptomyces</taxon>
    </lineage>
</organism>
<name>A0ABQ3PHP6_9ACTN</name>